<reference evidence="4 5" key="1">
    <citation type="journal article" date="2014" name="Int. J. Syst. Evol. Microbiol.">
        <title>Complete genome sequence of Corynebacterium casei LMG S-19264T (=DSM 44701T), isolated from a smear-ripened cheese.</title>
        <authorList>
            <consortium name="US DOE Joint Genome Institute (JGI-PGF)"/>
            <person name="Walter F."/>
            <person name="Albersmeier A."/>
            <person name="Kalinowski J."/>
            <person name="Ruckert C."/>
        </authorList>
    </citation>
    <scope>NUCLEOTIDE SEQUENCE [LARGE SCALE GENOMIC DNA]</scope>
    <source>
        <strain evidence="4 5">CGMCC 4.7111</strain>
    </source>
</reference>
<dbReference type="GO" id="GO:0004016">
    <property type="term" value="F:adenylate cyclase activity"/>
    <property type="evidence" value="ECO:0007669"/>
    <property type="project" value="TreeGrafter"/>
</dbReference>
<dbReference type="RefSeq" id="WP_189190924.1">
    <property type="nucleotide sequence ID" value="NZ_BMMM01000019.1"/>
</dbReference>
<dbReference type="Proteomes" id="UP000600365">
    <property type="component" value="Unassembled WGS sequence"/>
</dbReference>
<dbReference type="SUPFAM" id="SSF46894">
    <property type="entry name" value="C-terminal effector domain of the bipartite response regulators"/>
    <property type="match status" value="1"/>
</dbReference>
<dbReference type="Pfam" id="PF13191">
    <property type="entry name" value="AAA_16"/>
    <property type="match status" value="1"/>
</dbReference>
<dbReference type="SUPFAM" id="SSF48452">
    <property type="entry name" value="TPR-like"/>
    <property type="match status" value="2"/>
</dbReference>
<dbReference type="InterPro" id="IPR041664">
    <property type="entry name" value="AAA_16"/>
</dbReference>
<evidence type="ECO:0000256" key="2">
    <source>
        <dbReference type="ARBA" id="ARBA00022840"/>
    </source>
</evidence>
<dbReference type="PANTHER" id="PTHR16305:SF35">
    <property type="entry name" value="TRANSCRIPTIONAL ACTIVATOR DOMAIN"/>
    <property type="match status" value="1"/>
</dbReference>
<evidence type="ECO:0000259" key="3">
    <source>
        <dbReference type="PROSITE" id="PS50043"/>
    </source>
</evidence>
<organism evidence="4 5">
    <name type="scientific">Streptomyces albiflavescens</name>
    <dbReference type="NCBI Taxonomy" id="1623582"/>
    <lineage>
        <taxon>Bacteria</taxon>
        <taxon>Bacillati</taxon>
        <taxon>Actinomycetota</taxon>
        <taxon>Actinomycetes</taxon>
        <taxon>Kitasatosporales</taxon>
        <taxon>Streptomycetaceae</taxon>
        <taxon>Streptomyces</taxon>
    </lineage>
</organism>
<dbReference type="PRINTS" id="PR00038">
    <property type="entry name" value="HTHLUXR"/>
</dbReference>
<comment type="caution">
    <text evidence="4">The sequence shown here is derived from an EMBL/GenBank/DDBJ whole genome shotgun (WGS) entry which is preliminary data.</text>
</comment>
<dbReference type="InterPro" id="IPR036388">
    <property type="entry name" value="WH-like_DNA-bd_sf"/>
</dbReference>
<proteinExistence type="predicted"/>
<accession>A0A917YC17</accession>
<dbReference type="InterPro" id="IPR027417">
    <property type="entry name" value="P-loop_NTPase"/>
</dbReference>
<protein>
    <submittedName>
        <fullName evidence="4">LuxR family transcriptional regulator</fullName>
    </submittedName>
</protein>
<feature type="domain" description="HTH luxR-type" evidence="3">
    <location>
        <begin position="842"/>
        <end position="907"/>
    </location>
</feature>
<dbReference type="PROSITE" id="PS50043">
    <property type="entry name" value="HTH_LUXR_2"/>
    <property type="match status" value="1"/>
</dbReference>
<dbReference type="SMART" id="SM00421">
    <property type="entry name" value="HTH_LUXR"/>
    <property type="match status" value="1"/>
</dbReference>
<dbReference type="InterPro" id="IPR011990">
    <property type="entry name" value="TPR-like_helical_dom_sf"/>
</dbReference>
<dbReference type="AlphaFoldDB" id="A0A917YC17"/>
<dbReference type="InterPro" id="IPR016032">
    <property type="entry name" value="Sig_transdc_resp-reg_C-effctor"/>
</dbReference>
<keyword evidence="1" id="KW-0547">Nucleotide-binding</keyword>
<dbReference type="CDD" id="cd06170">
    <property type="entry name" value="LuxR_C_like"/>
    <property type="match status" value="1"/>
</dbReference>
<dbReference type="GO" id="GO:0003677">
    <property type="term" value="F:DNA binding"/>
    <property type="evidence" value="ECO:0007669"/>
    <property type="project" value="InterPro"/>
</dbReference>
<gene>
    <name evidence="4" type="ORF">GCM10011579_078960</name>
</gene>
<name>A0A917YC17_9ACTN</name>
<dbReference type="SUPFAM" id="SSF52540">
    <property type="entry name" value="P-loop containing nucleoside triphosphate hydrolases"/>
    <property type="match status" value="1"/>
</dbReference>
<dbReference type="Gene3D" id="1.10.10.10">
    <property type="entry name" value="Winged helix-like DNA-binding domain superfamily/Winged helix DNA-binding domain"/>
    <property type="match status" value="1"/>
</dbReference>
<evidence type="ECO:0000313" key="4">
    <source>
        <dbReference type="EMBL" id="GGN86796.1"/>
    </source>
</evidence>
<evidence type="ECO:0000313" key="5">
    <source>
        <dbReference type="Proteomes" id="UP000600365"/>
    </source>
</evidence>
<dbReference type="Pfam" id="PF00196">
    <property type="entry name" value="GerE"/>
    <property type="match status" value="1"/>
</dbReference>
<keyword evidence="5" id="KW-1185">Reference proteome</keyword>
<dbReference type="PROSITE" id="PS00622">
    <property type="entry name" value="HTH_LUXR_1"/>
    <property type="match status" value="1"/>
</dbReference>
<dbReference type="GO" id="GO:0005524">
    <property type="term" value="F:ATP binding"/>
    <property type="evidence" value="ECO:0007669"/>
    <property type="project" value="UniProtKB-KW"/>
</dbReference>
<dbReference type="Gene3D" id="1.25.40.10">
    <property type="entry name" value="Tetratricopeptide repeat domain"/>
    <property type="match status" value="2"/>
</dbReference>
<dbReference type="SMART" id="SM00028">
    <property type="entry name" value="TPR"/>
    <property type="match status" value="4"/>
</dbReference>
<dbReference type="InterPro" id="IPR019734">
    <property type="entry name" value="TPR_rpt"/>
</dbReference>
<dbReference type="PANTHER" id="PTHR16305">
    <property type="entry name" value="TESTICULAR SOLUBLE ADENYLYL CYCLASE"/>
    <property type="match status" value="1"/>
</dbReference>
<dbReference type="GO" id="GO:0005737">
    <property type="term" value="C:cytoplasm"/>
    <property type="evidence" value="ECO:0007669"/>
    <property type="project" value="TreeGrafter"/>
</dbReference>
<dbReference type="InterPro" id="IPR000792">
    <property type="entry name" value="Tscrpt_reg_LuxR_C"/>
</dbReference>
<dbReference type="GO" id="GO:0006355">
    <property type="term" value="P:regulation of DNA-templated transcription"/>
    <property type="evidence" value="ECO:0007669"/>
    <property type="project" value="InterPro"/>
</dbReference>
<evidence type="ECO:0000256" key="1">
    <source>
        <dbReference type="ARBA" id="ARBA00022741"/>
    </source>
</evidence>
<keyword evidence="2" id="KW-0067">ATP-binding</keyword>
<dbReference type="EMBL" id="BMMM01000019">
    <property type="protein sequence ID" value="GGN86796.1"/>
    <property type="molecule type" value="Genomic_DNA"/>
</dbReference>
<sequence>MGDLFVGRNSHLSALNDQLAQVIAGAPRLVLVDGPAGIGKTALIGRFLAGHPGAEVLKGCGEENETGLPFGLLDQLLSPHTEQAVPRPPAADAPTVGSRLLDVLGELQTRNAGPLVLLVDDAHWADSSSLQALAFALRRLRADRVLTVVVLREADDPALPEGLRRLLIGEGALRLTLSGLTAGEVCELAAASTGPLPPTAVVRLLDHTAGNPLHVKALLEQVPPAHLMSATFLLPAPLGYARLIEQRLAGCTDEAQALVAAASVLGMSCPLHAAARLAELKLPLPALEEAVGAGLLDETPEPGGPRVSFPHPMLRATVYRRLGPVLRHALHRSAAGQSDTAFGRLQHLVHAAQGPDDALAGQLADLAHSEAAARRWGTAAPLLRDAARLARAERDRERYGVEAVEALLWEGRRDEAQVLFDELPGDACSTAHRYARALMLPFDGDIRQAEPLLRDAWSICDSAADPELASYIAGQLSFMALSLNHGLQAAEWAEQALRLSARRASSTMLRYARMTGYGLSGDIGRGLAVAAELPDASLVAVADVDLLCGRGLLRMWSGDLENAERDLREALFICRDGPMMLRIVAMLEMGLTQYGLGAWEEAALCLESAASLTDDTGNELHLTVHAAAARVLAARGDYERAEWHLDQVPDIPVTPGTVMTESRRVRAFLAILRGQPDAAAAELLPLLEADAAEGLCEPMAAPWRDLLAEAFVGLGRLDEADRVLTAFEALAAARGHRAAQATDCRVRGELLAARHEPDAAEDVFRAGLAHAARVTAPYERARLQLALGELLRRTGRRAAAAQTLQAAHETLTALGAVPLLERCARELAGCGTSGAARFRSMPPDSGPVLTPQELAVARLAASGLTNRQVARELVLSVKTVEYHLGHAYAKLGISSRVGLVAKFPPGPVSAG</sequence>